<dbReference type="EMBL" id="FOBB01000005">
    <property type="protein sequence ID" value="SEM55417.1"/>
    <property type="molecule type" value="Genomic_DNA"/>
</dbReference>
<sequence length="137" mass="15625">MRNVLLYFSCLLLWACNGKQCGKATVTDKATDSLHTAEKWQGVIHALTCQDIDVQLTFTRARGADTGTYQMSQHCRENDNTFTDSGTWQVKKGKDMIYMLQSKSDGTSHSYRINGNRLLELDADRKEVDSYYLEKVE</sequence>
<dbReference type="OrthoDB" id="9848888at2"/>
<evidence type="ECO:0000313" key="2">
    <source>
        <dbReference type="Proteomes" id="UP000198984"/>
    </source>
</evidence>
<dbReference type="InterPro" id="IPR007298">
    <property type="entry name" value="Cu-R_lipoprotein_NlpE"/>
</dbReference>
<dbReference type="Pfam" id="PF04170">
    <property type="entry name" value="NlpE"/>
    <property type="match status" value="1"/>
</dbReference>
<accession>A0A1H7ZD53</accession>
<dbReference type="Gene3D" id="2.40.128.640">
    <property type="match status" value="1"/>
</dbReference>
<dbReference type="Proteomes" id="UP000198984">
    <property type="component" value="Unassembled WGS sequence"/>
</dbReference>
<name>A0A1H7ZD53_9BACT</name>
<proteinExistence type="predicted"/>
<dbReference type="RefSeq" id="WP_089915895.1">
    <property type="nucleotide sequence ID" value="NZ_FOBB01000005.1"/>
</dbReference>
<organism evidence="1 2">
    <name type="scientific">Chitinophaga rupis</name>
    <dbReference type="NCBI Taxonomy" id="573321"/>
    <lineage>
        <taxon>Bacteria</taxon>
        <taxon>Pseudomonadati</taxon>
        <taxon>Bacteroidota</taxon>
        <taxon>Chitinophagia</taxon>
        <taxon>Chitinophagales</taxon>
        <taxon>Chitinophagaceae</taxon>
        <taxon>Chitinophaga</taxon>
    </lineage>
</organism>
<protein>
    <submittedName>
        <fullName evidence="1">NlpE N-terminal domain-containing protein</fullName>
    </submittedName>
</protein>
<dbReference type="AlphaFoldDB" id="A0A1H7ZD53"/>
<dbReference type="STRING" id="573321.SAMN04488505_10523"/>
<reference evidence="1 2" key="1">
    <citation type="submission" date="2016-10" db="EMBL/GenBank/DDBJ databases">
        <authorList>
            <person name="de Groot N.N."/>
        </authorList>
    </citation>
    <scope>NUCLEOTIDE SEQUENCE [LARGE SCALE GENOMIC DNA]</scope>
    <source>
        <strain evidence="1 2">DSM 21039</strain>
    </source>
</reference>
<gene>
    <name evidence="1" type="ORF">SAMN04488505_10523</name>
</gene>
<keyword evidence="2" id="KW-1185">Reference proteome</keyword>
<evidence type="ECO:0000313" key="1">
    <source>
        <dbReference type="EMBL" id="SEM55417.1"/>
    </source>
</evidence>